<name>A0A7V8K6P8_9GAMM</name>
<keyword evidence="4" id="KW-0233">DNA recombination</keyword>
<reference evidence="6 7" key="1">
    <citation type="submission" date="2017-10" db="EMBL/GenBank/DDBJ databases">
        <title>Whole genome sequencing of Pseudoxanthomonas broegbernensis DSM 12573(T).</title>
        <authorList>
            <person name="Kumar S."/>
            <person name="Bansal K."/>
            <person name="Kaur A."/>
            <person name="Patil P."/>
            <person name="Sharma S."/>
            <person name="Patil P.B."/>
        </authorList>
    </citation>
    <scope>NUCLEOTIDE SEQUENCE [LARGE SCALE GENOMIC DNA]</scope>
    <source>
        <strain evidence="6 7">DSM 12573</strain>
    </source>
</reference>
<dbReference type="GO" id="GO:0003677">
    <property type="term" value="F:DNA binding"/>
    <property type="evidence" value="ECO:0007669"/>
    <property type="project" value="UniProtKB-KW"/>
</dbReference>
<dbReference type="InterPro" id="IPR025166">
    <property type="entry name" value="Integrase_DNA_bind_dom"/>
</dbReference>
<dbReference type="Gene3D" id="3.30.160.390">
    <property type="entry name" value="Integrase, DNA-binding domain"/>
    <property type="match status" value="1"/>
</dbReference>
<dbReference type="InterPro" id="IPR010998">
    <property type="entry name" value="Integrase_recombinase_N"/>
</dbReference>
<feature type="domain" description="Integrase DNA-binding" evidence="5">
    <location>
        <begin position="8"/>
        <end position="98"/>
    </location>
</feature>
<organism evidence="6 7">
    <name type="scientific">Pseudoxanthomonas broegbernensis</name>
    <dbReference type="NCBI Taxonomy" id="83619"/>
    <lineage>
        <taxon>Bacteria</taxon>
        <taxon>Pseudomonadati</taxon>
        <taxon>Pseudomonadota</taxon>
        <taxon>Gammaproteobacteria</taxon>
        <taxon>Lysobacterales</taxon>
        <taxon>Lysobacteraceae</taxon>
        <taxon>Pseudoxanthomonas</taxon>
    </lineage>
</organism>
<dbReference type="PANTHER" id="PTHR30629">
    <property type="entry name" value="PROPHAGE INTEGRASE"/>
    <property type="match status" value="1"/>
</dbReference>
<dbReference type="SUPFAM" id="SSF56349">
    <property type="entry name" value="DNA breaking-rejoining enzymes"/>
    <property type="match status" value="1"/>
</dbReference>
<evidence type="ECO:0000259" key="5">
    <source>
        <dbReference type="Pfam" id="PF13356"/>
    </source>
</evidence>
<dbReference type="InterPro" id="IPR050808">
    <property type="entry name" value="Phage_Integrase"/>
</dbReference>
<evidence type="ECO:0000313" key="6">
    <source>
        <dbReference type="EMBL" id="KAF1685882.1"/>
    </source>
</evidence>
<keyword evidence="7" id="KW-1185">Reference proteome</keyword>
<dbReference type="Pfam" id="PF13356">
    <property type="entry name" value="Arm-DNA-bind_3"/>
    <property type="match status" value="1"/>
</dbReference>
<accession>A0A7V8K6P8</accession>
<dbReference type="PANTHER" id="PTHR30629:SF2">
    <property type="entry name" value="PROPHAGE INTEGRASE INTS-RELATED"/>
    <property type="match status" value="1"/>
</dbReference>
<dbReference type="Proteomes" id="UP000462066">
    <property type="component" value="Unassembled WGS sequence"/>
</dbReference>
<protein>
    <recommendedName>
        <fullName evidence="5">Integrase DNA-binding domain-containing protein</fullName>
    </recommendedName>
</protein>
<proteinExistence type="inferred from homology"/>
<dbReference type="Gene3D" id="1.10.443.10">
    <property type="entry name" value="Intergrase catalytic core"/>
    <property type="match status" value="1"/>
</dbReference>
<keyword evidence="3" id="KW-0238">DNA-binding</keyword>
<evidence type="ECO:0000256" key="1">
    <source>
        <dbReference type="ARBA" id="ARBA00008857"/>
    </source>
</evidence>
<dbReference type="Gene3D" id="1.10.150.130">
    <property type="match status" value="1"/>
</dbReference>
<dbReference type="GO" id="GO:0006310">
    <property type="term" value="P:DNA recombination"/>
    <property type="evidence" value="ECO:0007669"/>
    <property type="project" value="UniProtKB-KW"/>
</dbReference>
<sequence>MTSSALRLTQSSVSALPLVQPGDAKRQRLYFDTDLKGFGLLVGAKAKTFFVQRDVNGKTVRTTVGRYGVLTVKQATEEARALLFQMTKGINPNQERRKPGAVTYGDALETHLTSNRGLAPRTASDYRYLSEQYLSDWLKRPLSEITRADCRDRHKKIGTENGPYVANHTFRVFSAVYNTALKVHEDLGVNPVIAVDRYKEKRRKAAIPSAQLSTWYGYINDLQDPIRRDWHLFVLFSGLRRSDAEAVRWEPDPAFPRAPIVDFANKAILVPLPKSQEPFYLPLSDFLLALLKRRRDCEHAKALYPASGWVFPANSKKKHGHIAEPEKPKKNKEGETVKVLPVPFTVHGLRNTFITVAESLDLSPYAIKMLVNHSLPDKQDVTAGYISAEVERLRKPMQQVTDKLLSLCGEKPTGKRHAPAKKAA</sequence>
<gene>
    <name evidence="6" type="ORF">B1992_10435</name>
</gene>
<comment type="similarity">
    <text evidence="1">Belongs to the 'phage' integrase family.</text>
</comment>
<evidence type="ECO:0000256" key="4">
    <source>
        <dbReference type="ARBA" id="ARBA00023172"/>
    </source>
</evidence>
<dbReference type="InterPro" id="IPR011010">
    <property type="entry name" value="DNA_brk_join_enz"/>
</dbReference>
<comment type="caution">
    <text evidence="6">The sequence shown here is derived from an EMBL/GenBank/DDBJ whole genome shotgun (WGS) entry which is preliminary data.</text>
</comment>
<dbReference type="RefSeq" id="WP_162311440.1">
    <property type="nucleotide sequence ID" value="NZ_JACHGU010000001.1"/>
</dbReference>
<dbReference type="InterPro" id="IPR038488">
    <property type="entry name" value="Integrase_DNA-bd_sf"/>
</dbReference>
<dbReference type="EMBL" id="MWIP01000010">
    <property type="protein sequence ID" value="KAF1685882.1"/>
    <property type="molecule type" value="Genomic_DNA"/>
</dbReference>
<dbReference type="InterPro" id="IPR013762">
    <property type="entry name" value="Integrase-like_cat_sf"/>
</dbReference>
<dbReference type="AlphaFoldDB" id="A0A7V8K6P8"/>
<evidence type="ECO:0000313" key="7">
    <source>
        <dbReference type="Proteomes" id="UP000462066"/>
    </source>
</evidence>
<evidence type="ECO:0000256" key="3">
    <source>
        <dbReference type="ARBA" id="ARBA00023125"/>
    </source>
</evidence>
<dbReference type="GO" id="GO:0015074">
    <property type="term" value="P:DNA integration"/>
    <property type="evidence" value="ECO:0007669"/>
    <property type="project" value="UniProtKB-KW"/>
</dbReference>
<keyword evidence="2" id="KW-0229">DNA integration</keyword>
<evidence type="ECO:0000256" key="2">
    <source>
        <dbReference type="ARBA" id="ARBA00022908"/>
    </source>
</evidence>